<dbReference type="Pfam" id="PF05569">
    <property type="entry name" value="Peptidase_M56"/>
    <property type="match status" value="1"/>
</dbReference>
<feature type="transmembrane region" description="Helical" evidence="1">
    <location>
        <begin position="93"/>
        <end position="111"/>
    </location>
</feature>
<keyword evidence="1" id="KW-1133">Transmembrane helix</keyword>
<organism evidence="3 4">
    <name type="scientific">Faecalicatena contorta</name>
    <dbReference type="NCBI Taxonomy" id="39482"/>
    <lineage>
        <taxon>Bacteria</taxon>
        <taxon>Bacillati</taxon>
        <taxon>Bacillota</taxon>
        <taxon>Clostridia</taxon>
        <taxon>Lachnospirales</taxon>
        <taxon>Lachnospiraceae</taxon>
        <taxon>Faecalicatena</taxon>
    </lineage>
</organism>
<gene>
    <name evidence="3" type="ORF">SAMN05216529_106177</name>
</gene>
<keyword evidence="1" id="KW-0812">Transmembrane</keyword>
<sequence length="386" mass="44966">MQITIFSLFMAVMWSSVIILIQYIFIKKRYFIMMFGISSVLLLYIFSMVRMLMPVEFLFTKEIVNVYLWNKFYTYLCINEINFIGETFTRVDFLLWIWLAGTVLLSMLFIIKYVNTISKINNFETLYNGQADIVLEKVVDTLGKQVNVRVVTSPMIKSPLGIGILKKTVLLPAQNYSEEDLFYILLHEITHFLNKDIPFKILIQFFCYIFWWNPIVYLLRKDLEQVLEIKCDLAVIANMDKKKKISYLSTIVHIIKGQESCGSPYGFESVSIIGGNSGANLIERFRIVSNDKKGMDRLSIKILWYVSFFCIILASYSFIIQSEYSAPEKEIVTDDNTFEIKEDNSFIIQRSDGKYLLIHESGYEQIIDKEVAKEMVEEGFDVRSGK</sequence>
<dbReference type="AlphaFoldDB" id="A0A316AIK2"/>
<proteinExistence type="predicted"/>
<feature type="transmembrane region" description="Helical" evidence="1">
    <location>
        <begin position="302"/>
        <end position="320"/>
    </location>
</feature>
<feature type="domain" description="Peptidase M56" evidence="2">
    <location>
        <begin position="88"/>
        <end position="266"/>
    </location>
</feature>
<reference evidence="4" key="1">
    <citation type="submission" date="2017-07" db="EMBL/GenBank/DDBJ databases">
        <authorList>
            <person name="Varghese N."/>
            <person name="Submissions S."/>
        </authorList>
    </citation>
    <scope>NUCLEOTIDE SEQUENCE [LARGE SCALE GENOMIC DNA]</scope>
    <source>
        <strain evidence="4">NLAE-zl-C134</strain>
    </source>
</reference>
<dbReference type="InterPro" id="IPR008756">
    <property type="entry name" value="Peptidase_M56"/>
</dbReference>
<evidence type="ECO:0000256" key="1">
    <source>
        <dbReference type="SAM" id="Phobius"/>
    </source>
</evidence>
<name>A0A316AIK2_9FIRM</name>
<dbReference type="RefSeq" id="WP_181392815.1">
    <property type="nucleotide sequence ID" value="NZ_QGDS01000006.1"/>
</dbReference>
<evidence type="ECO:0000313" key="3">
    <source>
        <dbReference type="EMBL" id="SUQ14485.1"/>
    </source>
</evidence>
<keyword evidence="4" id="KW-1185">Reference proteome</keyword>
<dbReference type="InterPro" id="IPR052173">
    <property type="entry name" value="Beta-lactam_resp_regulator"/>
</dbReference>
<accession>A0A316AIK2</accession>
<evidence type="ECO:0000259" key="2">
    <source>
        <dbReference type="Pfam" id="PF05569"/>
    </source>
</evidence>
<feature type="transmembrane region" description="Helical" evidence="1">
    <location>
        <begin position="6"/>
        <end position="25"/>
    </location>
</feature>
<protein>
    <submittedName>
        <fullName evidence="3">Signal transducer regulating beta-lactamase production, contains metallopeptidase domain</fullName>
    </submittedName>
</protein>
<dbReference type="CDD" id="cd07341">
    <property type="entry name" value="M56_BlaR1_MecR1_like"/>
    <property type="match status" value="1"/>
</dbReference>
<keyword evidence="1" id="KW-0472">Membrane</keyword>
<dbReference type="PANTHER" id="PTHR34978:SF3">
    <property type="entry name" value="SLR0241 PROTEIN"/>
    <property type="match status" value="1"/>
</dbReference>
<dbReference type="PANTHER" id="PTHR34978">
    <property type="entry name" value="POSSIBLE SENSOR-TRANSDUCER PROTEIN BLAR"/>
    <property type="match status" value="1"/>
</dbReference>
<feature type="transmembrane region" description="Helical" evidence="1">
    <location>
        <begin position="32"/>
        <end position="53"/>
    </location>
</feature>
<dbReference type="EMBL" id="UHJJ01000006">
    <property type="protein sequence ID" value="SUQ14485.1"/>
    <property type="molecule type" value="Genomic_DNA"/>
</dbReference>
<evidence type="ECO:0000313" key="4">
    <source>
        <dbReference type="Proteomes" id="UP000254051"/>
    </source>
</evidence>
<dbReference type="Proteomes" id="UP000254051">
    <property type="component" value="Unassembled WGS sequence"/>
</dbReference>